<name>A0A7S5RBI6_9CAUD</name>
<dbReference type="Proteomes" id="UP000623593">
    <property type="component" value="Segment"/>
</dbReference>
<evidence type="ECO:0000313" key="1">
    <source>
        <dbReference type="EMBL" id="QIG74600.1"/>
    </source>
</evidence>
<gene>
    <name evidence="1" type="ORF">EVC11_018</name>
</gene>
<organism evidence="1 2">
    <name type="scientific">Rhizobium phage RHph_I20</name>
    <dbReference type="NCBI Taxonomy" id="2509730"/>
    <lineage>
        <taxon>Viruses</taxon>
        <taxon>Duplodnaviria</taxon>
        <taxon>Heunggongvirae</taxon>
        <taxon>Uroviricota</taxon>
        <taxon>Caudoviricetes</taxon>
        <taxon>Autographivirales</taxon>
        <taxon>Autographivirales incertae sedis</taxon>
        <taxon>Morelosvirus</taxon>
        <taxon>Morelosvirus RHphI20</taxon>
    </lineage>
</organism>
<dbReference type="EMBL" id="MN988539">
    <property type="protein sequence ID" value="QIG74600.1"/>
    <property type="molecule type" value="Genomic_DNA"/>
</dbReference>
<reference evidence="1" key="1">
    <citation type="submission" date="2020-01" db="EMBL/GenBank/DDBJ databases">
        <title>Patterns of diversity and host range of bacteriophage communities associated with bean-nodulatin bacteria.</title>
        <authorList>
            <person name="Vann Cauwenberghe J."/>
            <person name="Santamaria R.I."/>
            <person name="Bustos P."/>
            <person name="Juarez S."/>
            <person name="Gonzalez V."/>
        </authorList>
    </citation>
    <scope>NUCLEOTIDE SEQUENCE</scope>
</reference>
<keyword evidence="2" id="KW-1185">Reference proteome</keyword>
<evidence type="ECO:0000313" key="2">
    <source>
        <dbReference type="Proteomes" id="UP000623593"/>
    </source>
</evidence>
<protein>
    <submittedName>
        <fullName evidence="1">Uncharacterized protein</fullName>
    </submittedName>
</protein>
<proteinExistence type="predicted"/>
<accession>A0A7S5RBI6</accession>
<sequence>MTERRYRDLTQEELEALQAFAAEYGRQWKGVLSNVYWYNARVWRGGKPNDGYILHGLRNSLGPSWLDGFKLPKGGAE</sequence>